<gene>
    <name evidence="2" type="ORF">AMON00008_LOCUS5861</name>
</gene>
<dbReference type="EMBL" id="HBNR01008920">
    <property type="protein sequence ID" value="CAE4566242.1"/>
    <property type="molecule type" value="Transcribed_RNA"/>
</dbReference>
<evidence type="ECO:0000256" key="1">
    <source>
        <dbReference type="SAM" id="MobiDB-lite"/>
    </source>
</evidence>
<proteinExistence type="predicted"/>
<feature type="region of interest" description="Disordered" evidence="1">
    <location>
        <begin position="1"/>
        <end position="32"/>
    </location>
</feature>
<feature type="compositionally biased region" description="Basic residues" evidence="1">
    <location>
        <begin position="1"/>
        <end position="11"/>
    </location>
</feature>
<accession>A0A7S4UB85</accession>
<organism evidence="2">
    <name type="scientific">Alexandrium monilatum</name>
    <dbReference type="NCBI Taxonomy" id="311494"/>
    <lineage>
        <taxon>Eukaryota</taxon>
        <taxon>Sar</taxon>
        <taxon>Alveolata</taxon>
        <taxon>Dinophyceae</taxon>
        <taxon>Gonyaulacales</taxon>
        <taxon>Pyrocystaceae</taxon>
        <taxon>Alexandrium</taxon>
    </lineage>
</organism>
<reference evidence="2" key="1">
    <citation type="submission" date="2021-01" db="EMBL/GenBank/DDBJ databases">
        <authorList>
            <person name="Corre E."/>
            <person name="Pelletier E."/>
            <person name="Niang G."/>
            <person name="Scheremetjew M."/>
            <person name="Finn R."/>
            <person name="Kale V."/>
            <person name="Holt S."/>
            <person name="Cochrane G."/>
            <person name="Meng A."/>
            <person name="Brown T."/>
            <person name="Cohen L."/>
        </authorList>
    </citation>
    <scope>NUCLEOTIDE SEQUENCE</scope>
    <source>
        <strain evidence="2">CCMP3105</strain>
    </source>
</reference>
<sequence length="233" mass="25133">MTFDRKSRRAVQSRWSGPGMQDDLPKARRNPGDVLLGTERALTYHERLRATGAQALRCVRDAGMAKHASRGQRAKGNGNNNTHAKPLPISTPLGPVTVPPEVGTVTAPLDQQFSYVPMCGTSPTAASQVMHDRQPMSPAAGSPQGWLRASVDSLSPGGPMIKVVQFPEDHADLMAIAMPQAALCAWNQEQIAAQLRAAAPVQYEESFSSRDLQHGAMLNSRPLLVVMPHSSVR</sequence>
<feature type="region of interest" description="Disordered" evidence="1">
    <location>
        <begin position="64"/>
        <end position="96"/>
    </location>
</feature>
<protein>
    <submittedName>
        <fullName evidence="2">Uncharacterized protein</fullName>
    </submittedName>
</protein>
<name>A0A7S4UB85_9DINO</name>
<dbReference type="AlphaFoldDB" id="A0A7S4UB85"/>
<evidence type="ECO:0000313" key="2">
    <source>
        <dbReference type="EMBL" id="CAE4566242.1"/>
    </source>
</evidence>